<dbReference type="FunFam" id="1.50.10.130:FF:000002">
    <property type="entry name" value="Ent-copalyl diphosphate synthase, chloroplastic"/>
    <property type="match status" value="1"/>
</dbReference>
<keyword evidence="6" id="KW-1185">Reference proteome</keyword>
<dbReference type="GO" id="GO:0009507">
    <property type="term" value="C:chloroplast"/>
    <property type="evidence" value="ECO:0007669"/>
    <property type="project" value="TreeGrafter"/>
</dbReference>
<name>A0AAV9C0Z8_ACOCL</name>
<dbReference type="Gene3D" id="1.10.600.10">
    <property type="entry name" value="Farnesyl Diphosphate Synthase"/>
    <property type="match status" value="1"/>
</dbReference>
<dbReference type="SFLD" id="SFLDG01605">
    <property type="entry name" value="Terpene_Cyclase_Like_1_N-term"/>
    <property type="match status" value="1"/>
</dbReference>
<organism evidence="5 6">
    <name type="scientific">Acorus calamus</name>
    <name type="common">Sweet flag</name>
    <dbReference type="NCBI Taxonomy" id="4465"/>
    <lineage>
        <taxon>Eukaryota</taxon>
        <taxon>Viridiplantae</taxon>
        <taxon>Streptophyta</taxon>
        <taxon>Embryophyta</taxon>
        <taxon>Tracheophyta</taxon>
        <taxon>Spermatophyta</taxon>
        <taxon>Magnoliopsida</taxon>
        <taxon>Liliopsida</taxon>
        <taxon>Acoraceae</taxon>
        <taxon>Acorus</taxon>
    </lineage>
</organism>
<dbReference type="GO" id="GO:0000287">
    <property type="term" value="F:magnesium ion binding"/>
    <property type="evidence" value="ECO:0007669"/>
    <property type="project" value="TreeGrafter"/>
</dbReference>
<sequence length="433" mass="50496">MHSVPTTLLHSLEGMPGLDWERLLSLQCLEGSFLFSPSSTAFAFAQTRDQNCLRYLERLIDKFNGGVPNVYPVDLFEHLWVVDRLDRLGISRYFESEIKICLDYANRYWTEKGICWARNTNVQDIDDTSMAFRLLRLHGYDVSTNAFQHFEKNGEFFCFPGQSNQAITGIYNLNRASQLAFPGEKILEEAKSFSYKFLREKHDLKQTLDKWIITKDLPGEVEYALNFPWYASLPRVETRYYIDQYGGDDDVWIGKTLYRMPLVNNNQYLELAKSDFNQCQALHQLEWLTLQRWYIESGLDELGVNLKDVLKAYFLAASSVFEPDRAAERLGWARTVVLAEVVLAYFQEEATTPELRRSFLREFITSQCSVGKRRGEGLVWVLHEVVKSVSSDAMASHGRDIRYYVRQAWEEWMMMWQADNDEPRSLHRCSCTL</sequence>
<dbReference type="InterPro" id="IPR008930">
    <property type="entry name" value="Terpenoid_cyclase/PrenylTrfase"/>
</dbReference>
<evidence type="ECO:0000256" key="3">
    <source>
        <dbReference type="ARBA" id="ARBA00022842"/>
    </source>
</evidence>
<gene>
    <name evidence="5" type="ORF">QJS10_CPB22g01313</name>
</gene>
<dbReference type="SFLD" id="SFLDG01014">
    <property type="entry name" value="Terpene_Cyclase_Like_1_N-term"/>
    <property type="match status" value="1"/>
</dbReference>
<protein>
    <recommendedName>
        <fullName evidence="4">Terpene synthase N-terminal domain-containing protein</fullName>
    </recommendedName>
</protein>
<dbReference type="EMBL" id="JAUJYO010000022">
    <property type="protein sequence ID" value="KAK1282540.1"/>
    <property type="molecule type" value="Genomic_DNA"/>
</dbReference>
<reference evidence="5" key="2">
    <citation type="submission" date="2023-06" db="EMBL/GenBank/DDBJ databases">
        <authorList>
            <person name="Ma L."/>
            <person name="Liu K.-W."/>
            <person name="Li Z."/>
            <person name="Hsiao Y.-Y."/>
            <person name="Qi Y."/>
            <person name="Fu T."/>
            <person name="Tang G."/>
            <person name="Zhang D."/>
            <person name="Sun W.-H."/>
            <person name="Liu D.-K."/>
            <person name="Li Y."/>
            <person name="Chen G.-Z."/>
            <person name="Liu X.-D."/>
            <person name="Liao X.-Y."/>
            <person name="Jiang Y.-T."/>
            <person name="Yu X."/>
            <person name="Hao Y."/>
            <person name="Huang J."/>
            <person name="Zhao X.-W."/>
            <person name="Ke S."/>
            <person name="Chen Y.-Y."/>
            <person name="Wu W.-L."/>
            <person name="Hsu J.-L."/>
            <person name="Lin Y.-F."/>
            <person name="Huang M.-D."/>
            <person name="Li C.-Y."/>
            <person name="Huang L."/>
            <person name="Wang Z.-W."/>
            <person name="Zhao X."/>
            <person name="Zhong W.-Y."/>
            <person name="Peng D.-H."/>
            <person name="Ahmad S."/>
            <person name="Lan S."/>
            <person name="Zhang J.-S."/>
            <person name="Tsai W.-C."/>
            <person name="Van De Peer Y."/>
            <person name="Liu Z.-J."/>
        </authorList>
    </citation>
    <scope>NUCLEOTIDE SEQUENCE</scope>
    <source>
        <strain evidence="5">CP</strain>
        <tissue evidence="5">Leaves</tissue>
    </source>
</reference>
<proteinExistence type="predicted"/>
<dbReference type="GO" id="GO:0009686">
    <property type="term" value="P:gibberellin biosynthetic process"/>
    <property type="evidence" value="ECO:0007669"/>
    <property type="project" value="TreeGrafter"/>
</dbReference>
<evidence type="ECO:0000256" key="2">
    <source>
        <dbReference type="ARBA" id="ARBA00022723"/>
    </source>
</evidence>
<dbReference type="Pfam" id="PF01397">
    <property type="entry name" value="Terpene_synth"/>
    <property type="match status" value="1"/>
</dbReference>
<keyword evidence="3" id="KW-0460">Magnesium</keyword>
<dbReference type="PANTHER" id="PTHR31739">
    <property type="entry name" value="ENT-COPALYL DIPHOSPHATE SYNTHASE, CHLOROPLASTIC"/>
    <property type="match status" value="1"/>
</dbReference>
<keyword evidence="2" id="KW-0479">Metal-binding</keyword>
<dbReference type="Gene3D" id="1.50.10.130">
    <property type="entry name" value="Terpene synthase, N-terminal domain"/>
    <property type="match status" value="1"/>
</dbReference>
<dbReference type="PANTHER" id="PTHR31739:SF4">
    <property type="entry name" value="ENT-COPALYL DIPHOSPHATE SYNTHASE, CHLOROPLASTIC"/>
    <property type="match status" value="1"/>
</dbReference>
<dbReference type="SUPFAM" id="SSF48576">
    <property type="entry name" value="Terpenoid synthases"/>
    <property type="match status" value="1"/>
</dbReference>
<evidence type="ECO:0000313" key="6">
    <source>
        <dbReference type="Proteomes" id="UP001180020"/>
    </source>
</evidence>
<evidence type="ECO:0000256" key="1">
    <source>
        <dbReference type="ARBA" id="ARBA00001946"/>
    </source>
</evidence>
<dbReference type="InterPro" id="IPR001906">
    <property type="entry name" value="Terpene_synth_N"/>
</dbReference>
<dbReference type="GO" id="GO:0010333">
    <property type="term" value="F:terpene synthase activity"/>
    <property type="evidence" value="ECO:0007669"/>
    <property type="project" value="InterPro"/>
</dbReference>
<feature type="domain" description="Terpene synthase N-terminal" evidence="4">
    <location>
        <begin position="19"/>
        <end position="225"/>
    </location>
</feature>
<dbReference type="InterPro" id="IPR036965">
    <property type="entry name" value="Terpene_synth_N_sf"/>
</dbReference>
<dbReference type="SUPFAM" id="SSF48239">
    <property type="entry name" value="Terpenoid cyclases/Protein prenyltransferases"/>
    <property type="match status" value="1"/>
</dbReference>
<evidence type="ECO:0000313" key="5">
    <source>
        <dbReference type="EMBL" id="KAK1282540.1"/>
    </source>
</evidence>
<comment type="cofactor">
    <cofactor evidence="1">
        <name>Mg(2+)</name>
        <dbReference type="ChEBI" id="CHEBI:18420"/>
    </cofactor>
</comment>
<dbReference type="Proteomes" id="UP001180020">
    <property type="component" value="Unassembled WGS sequence"/>
</dbReference>
<comment type="caution">
    <text evidence="5">The sequence shown here is derived from an EMBL/GenBank/DDBJ whole genome shotgun (WGS) entry which is preliminary data.</text>
</comment>
<accession>A0AAV9C0Z8</accession>
<reference evidence="5" key="1">
    <citation type="journal article" date="2023" name="Nat. Commun.">
        <title>Diploid and tetraploid genomes of Acorus and the evolution of monocots.</title>
        <authorList>
            <person name="Ma L."/>
            <person name="Liu K.W."/>
            <person name="Li Z."/>
            <person name="Hsiao Y.Y."/>
            <person name="Qi Y."/>
            <person name="Fu T."/>
            <person name="Tang G.D."/>
            <person name="Zhang D."/>
            <person name="Sun W.H."/>
            <person name="Liu D.K."/>
            <person name="Li Y."/>
            <person name="Chen G.Z."/>
            <person name="Liu X.D."/>
            <person name="Liao X.Y."/>
            <person name="Jiang Y.T."/>
            <person name="Yu X."/>
            <person name="Hao Y."/>
            <person name="Huang J."/>
            <person name="Zhao X.W."/>
            <person name="Ke S."/>
            <person name="Chen Y.Y."/>
            <person name="Wu W.L."/>
            <person name="Hsu J.L."/>
            <person name="Lin Y.F."/>
            <person name="Huang M.D."/>
            <person name="Li C.Y."/>
            <person name="Huang L."/>
            <person name="Wang Z.W."/>
            <person name="Zhao X."/>
            <person name="Zhong W.Y."/>
            <person name="Peng D.H."/>
            <person name="Ahmad S."/>
            <person name="Lan S."/>
            <person name="Zhang J.S."/>
            <person name="Tsai W.C."/>
            <person name="Van de Peer Y."/>
            <person name="Liu Z.J."/>
        </authorList>
    </citation>
    <scope>NUCLEOTIDE SEQUENCE</scope>
    <source>
        <strain evidence="5">CP</strain>
    </source>
</reference>
<dbReference type="AlphaFoldDB" id="A0AAV9C0Z8"/>
<evidence type="ECO:0000259" key="4">
    <source>
        <dbReference type="Pfam" id="PF01397"/>
    </source>
</evidence>
<dbReference type="InterPro" id="IPR050148">
    <property type="entry name" value="Terpene_synthase-like"/>
</dbReference>
<dbReference type="InterPro" id="IPR008949">
    <property type="entry name" value="Isoprenoid_synthase_dom_sf"/>
</dbReference>